<evidence type="ECO:0000259" key="3">
    <source>
        <dbReference type="SMART" id="SM00787"/>
    </source>
</evidence>
<feature type="compositionally biased region" description="Polar residues" evidence="2">
    <location>
        <begin position="1059"/>
        <end position="1070"/>
    </location>
</feature>
<feature type="coiled-coil region" evidence="1">
    <location>
        <begin position="1232"/>
        <end position="1287"/>
    </location>
</feature>
<dbReference type="GO" id="GO:0000776">
    <property type="term" value="C:kinetochore"/>
    <property type="evidence" value="ECO:0007669"/>
    <property type="project" value="TreeGrafter"/>
</dbReference>
<dbReference type="Proteomes" id="UP000326924">
    <property type="component" value="Unassembled WGS sequence"/>
</dbReference>
<feature type="region of interest" description="Disordered" evidence="2">
    <location>
        <begin position="695"/>
        <end position="912"/>
    </location>
</feature>
<dbReference type="PANTHER" id="PTHR28260:SF1">
    <property type="entry name" value="SPINDLE POLE BODY COMPONENT SPC105"/>
    <property type="match status" value="1"/>
</dbReference>
<dbReference type="InterPro" id="IPR013253">
    <property type="entry name" value="Spc7_domain"/>
</dbReference>
<feature type="compositionally biased region" description="Low complexity" evidence="2">
    <location>
        <begin position="706"/>
        <end position="724"/>
    </location>
</feature>
<organism evidence="4 5">
    <name type="scientific">Sphaerosporella brunnea</name>
    <dbReference type="NCBI Taxonomy" id="1250544"/>
    <lineage>
        <taxon>Eukaryota</taxon>
        <taxon>Fungi</taxon>
        <taxon>Dikarya</taxon>
        <taxon>Ascomycota</taxon>
        <taxon>Pezizomycotina</taxon>
        <taxon>Pezizomycetes</taxon>
        <taxon>Pezizales</taxon>
        <taxon>Pyronemataceae</taxon>
        <taxon>Sphaerosporella</taxon>
    </lineage>
</organism>
<dbReference type="PANTHER" id="PTHR28260">
    <property type="entry name" value="SPINDLE POLE BODY COMPONENT SPC105"/>
    <property type="match status" value="1"/>
</dbReference>
<feature type="compositionally biased region" description="Polar residues" evidence="2">
    <location>
        <begin position="760"/>
        <end position="771"/>
    </location>
</feature>
<feature type="compositionally biased region" description="Low complexity" evidence="2">
    <location>
        <begin position="190"/>
        <end position="216"/>
    </location>
</feature>
<dbReference type="Pfam" id="PF18210">
    <property type="entry name" value="Knl1_RWD_C"/>
    <property type="match status" value="1"/>
</dbReference>
<feature type="compositionally biased region" description="Polar residues" evidence="2">
    <location>
        <begin position="268"/>
        <end position="288"/>
    </location>
</feature>
<feature type="compositionally biased region" description="Polar residues" evidence="2">
    <location>
        <begin position="239"/>
        <end position="249"/>
    </location>
</feature>
<feature type="region of interest" description="Disordered" evidence="2">
    <location>
        <begin position="944"/>
        <end position="1099"/>
    </location>
</feature>
<dbReference type="Pfam" id="PF08317">
    <property type="entry name" value="Spc7"/>
    <property type="match status" value="1"/>
</dbReference>
<feature type="region of interest" description="Disordered" evidence="2">
    <location>
        <begin position="368"/>
        <end position="392"/>
    </location>
</feature>
<feature type="region of interest" description="Disordered" evidence="2">
    <location>
        <begin position="1"/>
        <end position="328"/>
    </location>
</feature>
<feature type="compositionally biased region" description="Acidic residues" evidence="2">
    <location>
        <begin position="292"/>
        <end position="310"/>
    </location>
</feature>
<feature type="domain" description="Spc7 kinetochore protein" evidence="3">
    <location>
        <begin position="1084"/>
        <end position="1406"/>
    </location>
</feature>
<feature type="compositionally biased region" description="Polar residues" evidence="2">
    <location>
        <begin position="66"/>
        <end position="83"/>
    </location>
</feature>
<dbReference type="SMART" id="SM00787">
    <property type="entry name" value="Spc7"/>
    <property type="match status" value="1"/>
</dbReference>
<feature type="compositionally biased region" description="Polar residues" evidence="2">
    <location>
        <begin position="863"/>
        <end position="887"/>
    </location>
</feature>
<dbReference type="Pfam" id="PF15402">
    <property type="entry name" value="MELT_2"/>
    <property type="match status" value="8"/>
</dbReference>
<feature type="compositionally biased region" description="Polar residues" evidence="2">
    <location>
        <begin position="17"/>
        <end position="31"/>
    </location>
</feature>
<dbReference type="InParanoid" id="A0A5J5F9V2"/>
<accession>A0A5J5F9V2</accession>
<name>A0A5J5F9V2_9PEZI</name>
<dbReference type="GO" id="GO:0007094">
    <property type="term" value="P:mitotic spindle assembly checkpoint signaling"/>
    <property type="evidence" value="ECO:0007669"/>
    <property type="project" value="TreeGrafter"/>
</dbReference>
<reference evidence="4 5" key="1">
    <citation type="submission" date="2019-09" db="EMBL/GenBank/DDBJ databases">
        <title>Draft genome of the ectomycorrhizal ascomycete Sphaerosporella brunnea.</title>
        <authorList>
            <consortium name="DOE Joint Genome Institute"/>
            <person name="Benucci G.M."/>
            <person name="Marozzi G."/>
            <person name="Antonielli L."/>
            <person name="Sanchez S."/>
            <person name="Marco P."/>
            <person name="Wang X."/>
            <person name="Falini L.B."/>
            <person name="Barry K."/>
            <person name="Haridas S."/>
            <person name="Lipzen A."/>
            <person name="Labutti K."/>
            <person name="Grigoriev I.V."/>
            <person name="Murat C."/>
            <person name="Martin F."/>
            <person name="Albertini E."/>
            <person name="Donnini D."/>
            <person name="Bonito G."/>
        </authorList>
    </citation>
    <scope>NUCLEOTIDE SEQUENCE [LARGE SCALE GENOMIC DNA]</scope>
    <source>
        <strain evidence="4 5">Sb_GMNB300</strain>
    </source>
</reference>
<dbReference type="OrthoDB" id="5592879at2759"/>
<dbReference type="GO" id="GO:1990758">
    <property type="term" value="P:mitotic sister chromatid biorientation"/>
    <property type="evidence" value="ECO:0007669"/>
    <property type="project" value="TreeGrafter"/>
</dbReference>
<feature type="region of interest" description="Disordered" evidence="2">
    <location>
        <begin position="556"/>
        <end position="580"/>
    </location>
</feature>
<feature type="compositionally biased region" description="Basic and acidic residues" evidence="2">
    <location>
        <begin position="944"/>
        <end position="965"/>
    </location>
</feature>
<evidence type="ECO:0000256" key="1">
    <source>
        <dbReference type="SAM" id="Coils"/>
    </source>
</evidence>
<evidence type="ECO:0000313" key="4">
    <source>
        <dbReference type="EMBL" id="KAA8913760.1"/>
    </source>
</evidence>
<proteinExistence type="predicted"/>
<comment type="caution">
    <text evidence="4">The sequence shown here is derived from an EMBL/GenBank/DDBJ whole genome shotgun (WGS) entry which is preliminary data.</text>
</comment>
<feature type="compositionally biased region" description="Acidic residues" evidence="2">
    <location>
        <begin position="1082"/>
        <end position="1098"/>
    </location>
</feature>
<keyword evidence="1" id="KW-0175">Coiled coil</keyword>
<keyword evidence="5" id="KW-1185">Reference proteome</keyword>
<dbReference type="SMART" id="SM01315">
    <property type="entry name" value="Spc7_N"/>
    <property type="match status" value="1"/>
</dbReference>
<dbReference type="InterPro" id="IPR033338">
    <property type="entry name" value="Spc105/Spc7"/>
</dbReference>
<protein>
    <submittedName>
        <fullName evidence="4">Spc7 kinetochore protein-domain-containing protein</fullName>
    </submittedName>
</protein>
<feature type="region of interest" description="Disordered" evidence="2">
    <location>
        <begin position="416"/>
        <end position="435"/>
    </location>
</feature>
<evidence type="ECO:0000256" key="2">
    <source>
        <dbReference type="SAM" id="MobiDB-lite"/>
    </source>
</evidence>
<gene>
    <name evidence="4" type="ORF">FN846DRAFT_59180</name>
</gene>
<sequence>MAGEAPRPRRSRKSIAFQPNASGINKSSTTLPEAPAKSSRKTRSRSLGPGGLDALNAEEGAKEVFKNSNGNGRRTSLAPTAQVKSILKPTLPLSPLKDIPAHRPRTQLRGAPSNATQPNSIFQPPPPQPTGSQPTATVPLRTEEEQQRRAEILAQRAARRQSLGNRRVSFAPEATLHTWDVVDYYRGDGDSTPGSSAGGSSRASTPASNRRSSSAAPDFPATPTPGNAEPPMTPPEQAGQKSPGTSPSGRSEHPKKYRQAAIAKTPPMNFNNPDDDIMSSSPLSSTAGDDSAFVEEDDGSDSTDSMDEDNGDRTFISAAGETTMGEGDMTFNKIEMGMDIDEDDEVTRKPAFKNPMKWKFEGEPTEFARDAFSPPASKHKSPAAEAGDDDAGEQTMDVTRVVGEGLLSASGVKRRTFSFSPKTPRKNSDDEDGDMAMDMTRPVGGLLPARPGLAQPLEQEDEDSVMDFTRPVGGILNAPSNSHGHASQVVDSGDVTMEMKTTRPIGGGILSGMAQRLRQSLGLGLPHFPAKQENEGVDEMDMTTDMDMTCAIGGILPAAPSTQSQPEPPSPAPTTASEVDMNEDMTMEFTSVLGGIINQPPRKGSLGNGRRGGLLMSGEQWVKDQAAKQLLLDSQQEEEMDMDMTMAVGGILPAAAASGASGTVSYPALPKITQDKQDEELEEEDFPMDLTVNLGKIFQNRGVPKASQPSPQQNSTQPQQTATTSKEEVVDNEEPSAPAASVAMELIASPTPVNRRATRRSSGASVLTSPRVTRGAAHRKSLELQQQDPAPKPNPAKVDSSEKPATPVPVKPARKARTPQQKPSPEAQVASPQPSTPQPLPETAKLTPVMPSAEPRTPLKRAATSSTPRRPATRFTSMQLSTQSTPVMTPLRGLGFDRPGLGSPAISSRLSRRKSIGEDTMAFSPVVIPSALIATARQDAQKWERQEKEEKIRREEEEKKMDLKSKIQLLTPRKRGSRMSLAIGSLFPGKRALSNEEEGQRKRRKSADGVGSIVEEENGNLFGSVNPLSKEATPQVTPKKATPKKKPPKKDTPPKAVPQESSEQDPSTLRPQVRAVNFGDDQVMDDEEEAKEEEDGDYESISMQEFLEIIDISFLDDLKATSKRRRTGFAPASRRLNERDEATLEERIKAGAATAPMLNAFQHCCQALERYIAEGRGMIQDMEVMVQEENPLLFREYIHAPAEIRHIMDNQFKHIKTYSRLEAKMVWYGWRMSILEDVKQMLESNLNGLKQDQQTVEQHKQQLLPLLPDIKQNWEKAKHELQNLEEMKRRIDMDDQDALKSARTRLREFFGKVEAARAQTEEKRQLTETVDSKIKELEVKKAALVASIEEAERIKEMNRGWSENEVNTWKTRCEELEKKSGWTVSMVLPDGRLRMLYKRELKLLCDPAGKVAPVVEFVRQNQTDPEMVFLIRGLNAVLSTERNPKAILRKIQDYWTVGDDVKHNIRRLRSRHYTDTHVADDGNLHVKATVLVEEIRSKMKISFVVEKEKLEYQGVSVQVAYGAISQQAVQDMLLNWAGQWREGVNEVVEKCLIDKKRGGIAVGVRG</sequence>
<evidence type="ECO:0000313" key="5">
    <source>
        <dbReference type="Proteomes" id="UP000326924"/>
    </source>
</evidence>
<dbReference type="EMBL" id="VXIS01000012">
    <property type="protein sequence ID" value="KAA8913760.1"/>
    <property type="molecule type" value="Genomic_DNA"/>
</dbReference>
<dbReference type="GO" id="GO:0034501">
    <property type="term" value="P:protein localization to kinetochore"/>
    <property type="evidence" value="ECO:0007669"/>
    <property type="project" value="TreeGrafter"/>
</dbReference>
<feature type="compositionally biased region" description="Basic and acidic residues" evidence="2">
    <location>
        <begin position="141"/>
        <end position="151"/>
    </location>
</feature>
<dbReference type="InterPro" id="IPR040850">
    <property type="entry name" value="Knl1_RWD_C"/>
</dbReference>